<dbReference type="Proteomes" id="UP000832041">
    <property type="component" value="Chromosome"/>
</dbReference>
<keyword evidence="2" id="KW-1185">Reference proteome</keyword>
<dbReference type="EMBL" id="CP051627">
    <property type="protein sequence ID" value="UPT23504.1"/>
    <property type="molecule type" value="Genomic_DNA"/>
</dbReference>
<evidence type="ECO:0000313" key="1">
    <source>
        <dbReference type="EMBL" id="UPT23504.1"/>
    </source>
</evidence>
<reference evidence="1 2" key="1">
    <citation type="submission" date="2020-04" db="EMBL/GenBank/DDBJ databases">
        <title>Thermobifida alba genome sequencing and assembly.</title>
        <authorList>
            <person name="Luzics S."/>
            <person name="Horvath B."/>
            <person name="Nagy I."/>
            <person name="Toth A."/>
            <person name="Nagy I."/>
            <person name="Kukolya J."/>
        </authorList>
    </citation>
    <scope>NUCLEOTIDE SEQUENCE [LARGE SCALE GENOMIC DNA]</scope>
    <source>
        <strain evidence="1 2">DSM 43795</strain>
    </source>
</reference>
<organism evidence="1 2">
    <name type="scientific">Thermobifida alba</name>
    <name type="common">Thermomonospora alba</name>
    <dbReference type="NCBI Taxonomy" id="53522"/>
    <lineage>
        <taxon>Bacteria</taxon>
        <taxon>Bacillati</taxon>
        <taxon>Actinomycetota</taxon>
        <taxon>Actinomycetes</taxon>
        <taxon>Streptosporangiales</taxon>
        <taxon>Nocardiopsidaceae</taxon>
        <taxon>Thermobifida</taxon>
    </lineage>
</organism>
<accession>A0ABY4L7Q7</accession>
<proteinExistence type="predicted"/>
<protein>
    <submittedName>
        <fullName evidence="1">ADP-ribose pyrophosphatase</fullName>
    </submittedName>
</protein>
<sequence length="29" mass="3307">MMVYMSAGELLVQRLHVDLRQQASALCRS</sequence>
<name>A0ABY4L7Q7_THEAE</name>
<gene>
    <name evidence="1" type="ORF">FOF52_12600</name>
</gene>
<evidence type="ECO:0000313" key="2">
    <source>
        <dbReference type="Proteomes" id="UP000832041"/>
    </source>
</evidence>